<gene>
    <name evidence="2" type="ORF">FB560_1904</name>
</gene>
<dbReference type="AlphaFoldDB" id="A0A543BN79"/>
<accession>A0A543BN79</accession>
<evidence type="ECO:0000313" key="2">
    <source>
        <dbReference type="EMBL" id="TQL86253.1"/>
    </source>
</evidence>
<keyword evidence="3" id="KW-1185">Reference proteome</keyword>
<feature type="region of interest" description="Disordered" evidence="1">
    <location>
        <begin position="31"/>
        <end position="50"/>
    </location>
</feature>
<reference evidence="2 3" key="1">
    <citation type="submission" date="2019-06" db="EMBL/GenBank/DDBJ databases">
        <title>Sequencing the genomes of 1000 actinobacteria strains.</title>
        <authorList>
            <person name="Klenk H.-P."/>
        </authorList>
    </citation>
    <scope>NUCLEOTIDE SEQUENCE [LARGE SCALE GENOMIC DNA]</scope>
    <source>
        <strain evidence="2 3">DSM 20169</strain>
    </source>
</reference>
<name>A0A543BN79_9MICO</name>
<protein>
    <submittedName>
        <fullName evidence="2">Uncharacterized protein</fullName>
    </submittedName>
</protein>
<dbReference type="EMBL" id="VFOX01000001">
    <property type="protein sequence ID" value="TQL86253.1"/>
    <property type="molecule type" value="Genomic_DNA"/>
</dbReference>
<proteinExistence type="predicted"/>
<comment type="caution">
    <text evidence="2">The sequence shown here is derived from an EMBL/GenBank/DDBJ whole genome shotgun (WGS) entry which is preliminary data.</text>
</comment>
<evidence type="ECO:0000256" key="1">
    <source>
        <dbReference type="SAM" id="MobiDB-lite"/>
    </source>
</evidence>
<dbReference type="RefSeq" id="WP_170198098.1">
    <property type="nucleotide sequence ID" value="NZ_VFOX01000001.1"/>
</dbReference>
<sequence length="50" mass="5626">MSVRAVHRDEPDVDKLAEMFIRLALQRVTDARTARESTAAPSSLKPPVHR</sequence>
<evidence type="ECO:0000313" key="3">
    <source>
        <dbReference type="Proteomes" id="UP000317209"/>
    </source>
</evidence>
<dbReference type="Proteomes" id="UP000317209">
    <property type="component" value="Unassembled WGS sequence"/>
</dbReference>
<organism evidence="2 3">
    <name type="scientific">Microbacterium saperdae</name>
    <dbReference type="NCBI Taxonomy" id="69368"/>
    <lineage>
        <taxon>Bacteria</taxon>
        <taxon>Bacillati</taxon>
        <taxon>Actinomycetota</taxon>
        <taxon>Actinomycetes</taxon>
        <taxon>Micrococcales</taxon>
        <taxon>Microbacteriaceae</taxon>
        <taxon>Microbacterium</taxon>
    </lineage>
</organism>